<dbReference type="PATRIC" id="fig|1305737.6.peg.2378"/>
<gene>
    <name evidence="1" type="ORF">HLUCCX10_08755</name>
</gene>
<protein>
    <submittedName>
        <fullName evidence="1">Uncharacterized protein</fullName>
    </submittedName>
</protein>
<evidence type="ECO:0000313" key="1">
    <source>
        <dbReference type="EMBL" id="KPQ15785.1"/>
    </source>
</evidence>
<sequence>MKNYYIEKLKLDSNQILERNQMKKIKDGRKHNCRCIGSVGA</sequence>
<organism evidence="1 2">
    <name type="scientific">Algoriphagus marincola HL-49</name>
    <dbReference type="NCBI Taxonomy" id="1305737"/>
    <lineage>
        <taxon>Bacteria</taxon>
        <taxon>Pseudomonadati</taxon>
        <taxon>Bacteroidota</taxon>
        <taxon>Cytophagia</taxon>
        <taxon>Cytophagales</taxon>
        <taxon>Cyclobacteriaceae</taxon>
        <taxon>Algoriphagus</taxon>
    </lineage>
</organism>
<accession>A0A0P7Y688</accession>
<proteinExistence type="predicted"/>
<reference evidence="1 2" key="1">
    <citation type="submission" date="2015-09" db="EMBL/GenBank/DDBJ databases">
        <title>Identification and resolution of microdiversity through metagenomic sequencing of parallel consortia.</title>
        <authorList>
            <person name="Nelson W.C."/>
            <person name="Romine M.F."/>
            <person name="Lindemann S.R."/>
        </authorList>
    </citation>
    <scope>NUCLEOTIDE SEQUENCE [LARGE SCALE GENOMIC DNA]</scope>
    <source>
        <strain evidence="1">HL-49</strain>
    </source>
</reference>
<name>A0A0P7Y688_9BACT</name>
<dbReference type="STRING" id="1305737.GCA_000526355_02237"/>
<dbReference type="Proteomes" id="UP000050421">
    <property type="component" value="Unassembled WGS sequence"/>
</dbReference>
<evidence type="ECO:0000313" key="2">
    <source>
        <dbReference type="Proteomes" id="UP000050421"/>
    </source>
</evidence>
<dbReference type="EMBL" id="LJXT01000047">
    <property type="protein sequence ID" value="KPQ15785.1"/>
    <property type="molecule type" value="Genomic_DNA"/>
</dbReference>
<comment type="caution">
    <text evidence="1">The sequence shown here is derived from an EMBL/GenBank/DDBJ whole genome shotgun (WGS) entry which is preliminary data.</text>
</comment>
<dbReference type="AlphaFoldDB" id="A0A0P7Y688"/>